<proteinExistence type="predicted"/>
<name>A0A0E9VVV4_ANGAN</name>
<dbReference type="EMBL" id="GBXM01027127">
    <property type="protein sequence ID" value="JAH81450.1"/>
    <property type="molecule type" value="Transcribed_RNA"/>
</dbReference>
<protein>
    <submittedName>
        <fullName evidence="1">Uncharacterized protein</fullName>
    </submittedName>
</protein>
<organism evidence="1">
    <name type="scientific">Anguilla anguilla</name>
    <name type="common">European freshwater eel</name>
    <name type="synonym">Muraena anguilla</name>
    <dbReference type="NCBI Taxonomy" id="7936"/>
    <lineage>
        <taxon>Eukaryota</taxon>
        <taxon>Metazoa</taxon>
        <taxon>Chordata</taxon>
        <taxon>Craniata</taxon>
        <taxon>Vertebrata</taxon>
        <taxon>Euteleostomi</taxon>
        <taxon>Actinopterygii</taxon>
        <taxon>Neopterygii</taxon>
        <taxon>Teleostei</taxon>
        <taxon>Anguilliformes</taxon>
        <taxon>Anguillidae</taxon>
        <taxon>Anguilla</taxon>
    </lineage>
</organism>
<dbReference type="AlphaFoldDB" id="A0A0E9VVV4"/>
<evidence type="ECO:0000313" key="1">
    <source>
        <dbReference type="EMBL" id="JAH81450.1"/>
    </source>
</evidence>
<sequence length="45" mass="5042">MGKVLRVVKVSQRGKTTGEKTKINTVPHTMKLDLFSHTALLHRAL</sequence>
<reference evidence="1" key="1">
    <citation type="submission" date="2014-11" db="EMBL/GenBank/DDBJ databases">
        <authorList>
            <person name="Amaro Gonzalez C."/>
        </authorList>
    </citation>
    <scope>NUCLEOTIDE SEQUENCE</scope>
</reference>
<reference evidence="1" key="2">
    <citation type="journal article" date="2015" name="Fish Shellfish Immunol.">
        <title>Early steps in the European eel (Anguilla anguilla)-Vibrio vulnificus interaction in the gills: Role of the RtxA13 toxin.</title>
        <authorList>
            <person name="Callol A."/>
            <person name="Pajuelo D."/>
            <person name="Ebbesson L."/>
            <person name="Teles M."/>
            <person name="MacKenzie S."/>
            <person name="Amaro C."/>
        </authorList>
    </citation>
    <scope>NUCLEOTIDE SEQUENCE</scope>
</reference>
<accession>A0A0E9VVV4</accession>